<organism evidence="4 5">
    <name type="scientific">Mesotoga prima MesG1.Ag.4.2</name>
    <dbReference type="NCBI Taxonomy" id="660470"/>
    <lineage>
        <taxon>Bacteria</taxon>
        <taxon>Thermotogati</taxon>
        <taxon>Thermotogota</taxon>
        <taxon>Thermotogae</taxon>
        <taxon>Kosmotogales</taxon>
        <taxon>Kosmotogaceae</taxon>
        <taxon>Mesotoga</taxon>
    </lineage>
</organism>
<dbReference type="EMBL" id="CP003532">
    <property type="protein sequence ID" value="AFK07677.1"/>
    <property type="molecule type" value="Genomic_DNA"/>
</dbReference>
<feature type="domain" description="Carbohydrate kinase PfkB" evidence="3">
    <location>
        <begin position="42"/>
        <end position="286"/>
    </location>
</feature>
<dbReference type="InterPro" id="IPR011611">
    <property type="entry name" value="PfkB_dom"/>
</dbReference>
<dbReference type="HOGENOM" id="CLU_027634_12_0_0"/>
<dbReference type="AlphaFoldDB" id="I2F6X4"/>
<proteinExistence type="predicted"/>
<keyword evidence="5" id="KW-1185">Reference proteome</keyword>
<dbReference type="InterPro" id="IPR029056">
    <property type="entry name" value="Ribokinase-like"/>
</dbReference>
<accession>I2F6X4</accession>
<sequence>MGFEVAVIGAIGIDTNVYLSGSEIDFSVEATFTEVVDCIGQAGGYVCQSLKRLGHEVCFIGYVGSDYFGDHIRETLSAQGIDIAFLGVDPLGTKRSVNIMYKNGERKNFYDGRGAMALKPDAEAIKKYLFGTKLAHVNIVNWSRFLLKPLREAGLVISVDIQDVTDPDDLYREDYVREADVLFFSSTNFRDPTPIISKYLRVRNDRIVICGMGKRGCALGTEHGINFFGPVELDEPVVDTNGAGDSLAAGFLSSYFLEGYTLEESILRGQIAARYCCSKKGVSSDLITKEQLDEAFAGKK</sequence>
<keyword evidence="1" id="KW-0808">Transferase</keyword>
<dbReference type="KEGG" id="mpg:Theba_2034"/>
<evidence type="ECO:0000256" key="2">
    <source>
        <dbReference type="ARBA" id="ARBA00022777"/>
    </source>
</evidence>
<dbReference type="InterPro" id="IPR002173">
    <property type="entry name" value="Carboh/pur_kinase_PfkB_CS"/>
</dbReference>
<name>I2F6X4_9BACT</name>
<evidence type="ECO:0000259" key="3">
    <source>
        <dbReference type="Pfam" id="PF00294"/>
    </source>
</evidence>
<dbReference type="STRING" id="660470.Theba_2034"/>
<dbReference type="GO" id="GO:0016301">
    <property type="term" value="F:kinase activity"/>
    <property type="evidence" value="ECO:0007669"/>
    <property type="project" value="UniProtKB-KW"/>
</dbReference>
<dbReference type="SUPFAM" id="SSF53613">
    <property type="entry name" value="Ribokinase-like"/>
    <property type="match status" value="1"/>
</dbReference>
<evidence type="ECO:0000313" key="4">
    <source>
        <dbReference type="EMBL" id="AFK07677.1"/>
    </source>
</evidence>
<dbReference type="GeneID" id="87107788"/>
<protein>
    <submittedName>
        <fullName evidence="4">Sugar kinase, ribokinase</fullName>
    </submittedName>
</protein>
<dbReference type="PANTHER" id="PTHR10584:SF166">
    <property type="entry name" value="RIBOKINASE"/>
    <property type="match status" value="1"/>
</dbReference>
<dbReference type="Proteomes" id="UP000002881">
    <property type="component" value="Chromosome"/>
</dbReference>
<dbReference type="PROSITE" id="PS00584">
    <property type="entry name" value="PFKB_KINASES_2"/>
    <property type="match status" value="1"/>
</dbReference>
<dbReference type="Pfam" id="PF00294">
    <property type="entry name" value="PfkB"/>
    <property type="match status" value="1"/>
</dbReference>
<evidence type="ECO:0000313" key="5">
    <source>
        <dbReference type="Proteomes" id="UP000002881"/>
    </source>
</evidence>
<gene>
    <name evidence="4" type="ORF">Theba_2034</name>
</gene>
<reference evidence="4 5" key="1">
    <citation type="journal article" date="2012" name="Genome Biol. Evol.">
        <title>Genome Sequence of the Mesophilic Thermotogales Bacterium Mesotoga prima MesG1.Ag.4.2 Reveals the Largest Thermotogales Genome To Date.</title>
        <authorList>
            <person name="Zhaxybayeva O."/>
            <person name="Swithers K.S."/>
            <person name="Foght J."/>
            <person name="Green A.G."/>
            <person name="Bruce D."/>
            <person name="Detter C."/>
            <person name="Han S."/>
            <person name="Teshima H."/>
            <person name="Han J."/>
            <person name="Woyke T."/>
            <person name="Pitluck S."/>
            <person name="Nolan M."/>
            <person name="Ivanova N."/>
            <person name="Pati A."/>
            <person name="Land M.L."/>
            <person name="Dlutek M."/>
            <person name="Doolittle W.F."/>
            <person name="Noll K.M."/>
            <person name="Nesbo C.L."/>
        </authorList>
    </citation>
    <scope>NUCLEOTIDE SEQUENCE [LARGE SCALE GENOMIC DNA]</scope>
    <source>
        <strain evidence="5">mesG1.Ag.4.2</strain>
    </source>
</reference>
<keyword evidence="2 4" id="KW-0418">Kinase</keyword>
<dbReference type="PANTHER" id="PTHR10584">
    <property type="entry name" value="SUGAR KINASE"/>
    <property type="match status" value="1"/>
</dbReference>
<dbReference type="eggNOG" id="COG0524">
    <property type="taxonomic scope" value="Bacteria"/>
</dbReference>
<dbReference type="Gene3D" id="3.40.1190.20">
    <property type="match status" value="1"/>
</dbReference>
<dbReference type="RefSeq" id="WP_014731458.1">
    <property type="nucleotide sequence ID" value="NC_017934.1"/>
</dbReference>
<evidence type="ECO:0000256" key="1">
    <source>
        <dbReference type="ARBA" id="ARBA00022679"/>
    </source>
</evidence>